<keyword evidence="1" id="KW-0472">Membrane</keyword>
<feature type="transmembrane region" description="Helical" evidence="1">
    <location>
        <begin position="354"/>
        <end position="375"/>
    </location>
</feature>
<feature type="transmembrane region" description="Helical" evidence="1">
    <location>
        <begin position="460"/>
        <end position="488"/>
    </location>
</feature>
<evidence type="ECO:0000313" key="3">
    <source>
        <dbReference type="Proteomes" id="UP000273083"/>
    </source>
</evidence>
<sequence length="529" mass="58600">MRGLIYLLLTIMKNRLLSLKKKPAILVIYILCALSIIGMLIASTFMPADTTTLPNLADIRILYGVVAGIGLIFGYTFVNTGLSTGGTLFTMSDVSLLFVSPVSPIRILIYGLIKQLGTTFLTSIFILFQYVNLKKSFNISGTGMLFIFFIYGIMIFFGQLLSIAVYVYTNGNSKKKTIIRSIVYLIFIGIAFFVYQNYRLNGDILESLLDTADSKLFQMVPLAGWAAMFIKAYIEKDLLFLIIGLGLFILASILIILMITAGEADYYEDVLLSTEINYNKLQAAKEGKITKTKKKIKLRKNELGIQKGNGANVLFYKHLLEAKRSSRLIFVDSYTIMVTLGAGALSYFVNTDFVGYIILGTLVYILFFFTIMGKLTIELTKPFIYMIPDKSIKKLLAASLTNIIKPYIDGLIIFGVVGLITGTSPLLNIFFALAYGSSAMLFISFTILSQRFLGGQLNKVVLFMFGMGLLMLIISPGIIASIVAVSLLPESFLFLGTLPYTLWCLFISGVAFLICGNLLDQTELSDKPI</sequence>
<accession>A0A3N1XX09</accession>
<reference evidence="2 3" key="1">
    <citation type="submission" date="2018-11" db="EMBL/GenBank/DDBJ databases">
        <title>Genomic Encyclopedia of Type Strains, Phase IV (KMG-IV): sequencing the most valuable type-strain genomes for metagenomic binning, comparative biology and taxonomic classification.</title>
        <authorList>
            <person name="Goeker M."/>
        </authorList>
    </citation>
    <scope>NUCLEOTIDE SEQUENCE [LARGE SCALE GENOMIC DNA]</scope>
    <source>
        <strain evidence="2 3">DSM 26537</strain>
    </source>
</reference>
<comment type="caution">
    <text evidence="2">The sequence shown here is derived from an EMBL/GenBank/DDBJ whole genome shotgun (WGS) entry which is preliminary data.</text>
</comment>
<gene>
    <name evidence="2" type="ORF">EDD66_102484</name>
</gene>
<feature type="transmembrane region" description="Helical" evidence="1">
    <location>
        <begin position="240"/>
        <end position="259"/>
    </location>
</feature>
<feature type="transmembrane region" description="Helical" evidence="1">
    <location>
        <begin position="178"/>
        <end position="195"/>
    </location>
</feature>
<feature type="transmembrane region" description="Helical" evidence="1">
    <location>
        <begin position="116"/>
        <end position="133"/>
    </location>
</feature>
<feature type="transmembrane region" description="Helical" evidence="1">
    <location>
        <begin position="395"/>
        <end position="420"/>
    </location>
</feature>
<protein>
    <submittedName>
        <fullName evidence="2">Putative ABC exporter</fullName>
    </submittedName>
</protein>
<feature type="transmembrane region" description="Helical" evidence="1">
    <location>
        <begin position="61"/>
        <end position="82"/>
    </location>
</feature>
<feature type="transmembrane region" description="Helical" evidence="1">
    <location>
        <begin position="216"/>
        <end position="234"/>
    </location>
</feature>
<evidence type="ECO:0000313" key="2">
    <source>
        <dbReference type="EMBL" id="ROR30828.1"/>
    </source>
</evidence>
<feature type="transmembrane region" description="Helical" evidence="1">
    <location>
        <begin position="145"/>
        <end position="166"/>
    </location>
</feature>
<keyword evidence="1" id="KW-0812">Transmembrane</keyword>
<dbReference type="EMBL" id="RJVG01000002">
    <property type="protein sequence ID" value="ROR30828.1"/>
    <property type="molecule type" value="Genomic_DNA"/>
</dbReference>
<dbReference type="Pfam" id="PF16962">
    <property type="entry name" value="ABC_export"/>
    <property type="match status" value="1"/>
</dbReference>
<dbReference type="OrthoDB" id="816862at2"/>
<proteinExistence type="predicted"/>
<keyword evidence="3" id="KW-1185">Reference proteome</keyword>
<dbReference type="Proteomes" id="UP000273083">
    <property type="component" value="Unassembled WGS sequence"/>
</dbReference>
<feature type="transmembrane region" description="Helical" evidence="1">
    <location>
        <begin position="328"/>
        <end position="348"/>
    </location>
</feature>
<feature type="transmembrane region" description="Helical" evidence="1">
    <location>
        <begin position="500"/>
        <end position="519"/>
    </location>
</feature>
<feature type="transmembrane region" description="Helical" evidence="1">
    <location>
        <begin position="23"/>
        <end position="41"/>
    </location>
</feature>
<organism evidence="2 3">
    <name type="scientific">Mobilisporobacter senegalensis</name>
    <dbReference type="NCBI Taxonomy" id="1329262"/>
    <lineage>
        <taxon>Bacteria</taxon>
        <taxon>Bacillati</taxon>
        <taxon>Bacillota</taxon>
        <taxon>Clostridia</taxon>
        <taxon>Lachnospirales</taxon>
        <taxon>Lachnospiraceae</taxon>
        <taxon>Mobilisporobacter</taxon>
    </lineage>
</organism>
<name>A0A3N1XX09_9FIRM</name>
<keyword evidence="1" id="KW-1133">Transmembrane helix</keyword>
<dbReference type="RefSeq" id="WP_123608505.1">
    <property type="nucleotide sequence ID" value="NZ_RJVG01000002.1"/>
</dbReference>
<feature type="transmembrane region" description="Helical" evidence="1">
    <location>
        <begin position="426"/>
        <end position="448"/>
    </location>
</feature>
<dbReference type="InterPro" id="IPR031584">
    <property type="entry name" value="Put_ABC_export"/>
</dbReference>
<dbReference type="AlphaFoldDB" id="A0A3N1XX09"/>
<evidence type="ECO:0000256" key="1">
    <source>
        <dbReference type="SAM" id="Phobius"/>
    </source>
</evidence>